<sequence>FWHFSASYLNFYNSAQNRNSISIFRLKLCSTLI</sequence>
<dbReference type="EMBL" id="HADW01000222">
    <property type="protein sequence ID" value="SBP01622.1"/>
    <property type="molecule type" value="Transcribed_RNA"/>
</dbReference>
<proteinExistence type="predicted"/>
<evidence type="ECO:0000313" key="1">
    <source>
        <dbReference type="EMBL" id="SBP01622.1"/>
    </source>
</evidence>
<dbReference type="AlphaFoldDB" id="A0A1A7W6L1"/>
<organism evidence="1">
    <name type="scientific">Iconisemion striatum</name>
    <dbReference type="NCBI Taxonomy" id="60296"/>
    <lineage>
        <taxon>Eukaryota</taxon>
        <taxon>Metazoa</taxon>
        <taxon>Chordata</taxon>
        <taxon>Craniata</taxon>
        <taxon>Vertebrata</taxon>
        <taxon>Euteleostomi</taxon>
        <taxon>Actinopterygii</taxon>
        <taxon>Neopterygii</taxon>
        <taxon>Teleostei</taxon>
        <taxon>Neoteleostei</taxon>
        <taxon>Acanthomorphata</taxon>
        <taxon>Ovalentaria</taxon>
        <taxon>Atherinomorphae</taxon>
        <taxon>Cyprinodontiformes</taxon>
        <taxon>Nothobranchiidae</taxon>
        <taxon>Iconisemion</taxon>
    </lineage>
</organism>
<feature type="non-terminal residue" evidence="1">
    <location>
        <position position="1"/>
    </location>
</feature>
<feature type="non-terminal residue" evidence="1">
    <location>
        <position position="33"/>
    </location>
</feature>
<name>A0A1A7W6L1_9TELE</name>
<gene>
    <name evidence="1" type="primary">Nfu_g_1_017742</name>
</gene>
<protein>
    <submittedName>
        <fullName evidence="1">Uncharacterized protein</fullName>
    </submittedName>
</protein>
<reference evidence="1" key="1">
    <citation type="submission" date="2016-05" db="EMBL/GenBank/DDBJ databases">
        <authorList>
            <person name="Lavstsen T."/>
            <person name="Jespersen J.S."/>
        </authorList>
    </citation>
    <scope>NUCLEOTIDE SEQUENCE</scope>
    <source>
        <tissue evidence="1">Brain</tissue>
    </source>
</reference>
<accession>A0A1A7W6L1</accession>
<reference evidence="1" key="2">
    <citation type="submission" date="2016-06" db="EMBL/GenBank/DDBJ databases">
        <title>The genome of a short-lived fish provides insights into sex chromosome evolution and the genetic control of aging.</title>
        <authorList>
            <person name="Reichwald K."/>
            <person name="Felder M."/>
            <person name="Petzold A."/>
            <person name="Koch P."/>
            <person name="Groth M."/>
            <person name="Platzer M."/>
        </authorList>
    </citation>
    <scope>NUCLEOTIDE SEQUENCE</scope>
    <source>
        <tissue evidence="1">Brain</tissue>
    </source>
</reference>